<accession>X1N575</accession>
<reference evidence="1" key="1">
    <citation type="journal article" date="2014" name="Front. Microbiol.">
        <title>High frequency of phylogenetically diverse reductive dehalogenase-homologous genes in deep subseafloor sedimentary metagenomes.</title>
        <authorList>
            <person name="Kawai M."/>
            <person name="Futagami T."/>
            <person name="Toyoda A."/>
            <person name="Takaki Y."/>
            <person name="Nishi S."/>
            <person name="Hori S."/>
            <person name="Arai W."/>
            <person name="Tsubouchi T."/>
            <person name="Morono Y."/>
            <person name="Uchiyama I."/>
            <person name="Ito T."/>
            <person name="Fujiyama A."/>
            <person name="Inagaki F."/>
            <person name="Takami H."/>
        </authorList>
    </citation>
    <scope>NUCLEOTIDE SEQUENCE</scope>
    <source>
        <strain evidence="1">Expedition CK06-06</strain>
    </source>
</reference>
<organism evidence="1">
    <name type="scientific">marine sediment metagenome</name>
    <dbReference type="NCBI Taxonomy" id="412755"/>
    <lineage>
        <taxon>unclassified sequences</taxon>
        <taxon>metagenomes</taxon>
        <taxon>ecological metagenomes</taxon>
    </lineage>
</organism>
<name>X1N575_9ZZZZ</name>
<comment type="caution">
    <text evidence="1">The sequence shown here is derived from an EMBL/GenBank/DDBJ whole genome shotgun (WGS) entry which is preliminary data.</text>
</comment>
<proteinExistence type="predicted"/>
<gene>
    <name evidence="1" type="ORF">S06H3_49938</name>
</gene>
<sequence length="55" mass="5967">GFAADLKALEQHIAKLREVAPKDKAGWLHNTALTYLNQLQTKLDSIKSYVAGATG</sequence>
<dbReference type="EMBL" id="BARV01031572">
    <property type="protein sequence ID" value="GAI39172.1"/>
    <property type="molecule type" value="Genomic_DNA"/>
</dbReference>
<feature type="non-terminal residue" evidence="1">
    <location>
        <position position="1"/>
    </location>
</feature>
<evidence type="ECO:0000313" key="1">
    <source>
        <dbReference type="EMBL" id="GAI39172.1"/>
    </source>
</evidence>
<protein>
    <submittedName>
        <fullName evidence="1">Uncharacterized protein</fullName>
    </submittedName>
</protein>
<dbReference type="AlphaFoldDB" id="X1N575"/>